<keyword evidence="4" id="KW-1185">Reference proteome</keyword>
<accession>A0A4R7D0G7</accession>
<keyword evidence="3" id="KW-0808">Transferase</keyword>
<dbReference type="Gene3D" id="3.40.50.2000">
    <property type="entry name" value="Glycogen Phosphorylase B"/>
    <property type="match status" value="2"/>
</dbReference>
<dbReference type="AlphaFoldDB" id="A0A4R7D0G7"/>
<sequence length="373" mass="41508">MKVLQLGKFYPIRGGVEKVMYDLMLGLSEAGVHCDMLCASTEDHPGGTIRINDLAHLFVIPTQLSLAATKLAPAMISRLRKIAQHYDIIHVHHPDPMACLALFLSGYKGKVILHWHSDILKQKVLLKAYAPLQRWLIKRADKILGTTPKYVAESPFLQKVQHKTGYIPIGVEPLQPEASLVHQIQKRYAGKKIIFSLGRLVAYKGYEYLIQAARTLSDDYCVVIGGKGPLQHSLETLIVANDLQQKVFLIGYIPDEEIPAYFAASSQFCLPSILKTEAFAIVQIEAMSCGKPVVSTDIPGSGVSWVNQDGESGLIVPIEDANALAQKITEIGENDDRYQQLAVGAKNRYNQYFTRAKMVEVCRGYYGQVLERK</sequence>
<dbReference type="InterPro" id="IPR001296">
    <property type="entry name" value="Glyco_trans_1"/>
</dbReference>
<dbReference type="InterPro" id="IPR050194">
    <property type="entry name" value="Glycosyltransferase_grp1"/>
</dbReference>
<evidence type="ECO:0000259" key="2">
    <source>
        <dbReference type="Pfam" id="PF13439"/>
    </source>
</evidence>
<dbReference type="Proteomes" id="UP000294752">
    <property type="component" value="Unassembled WGS sequence"/>
</dbReference>
<keyword evidence="3" id="KW-0328">Glycosyltransferase</keyword>
<dbReference type="Pfam" id="PF13439">
    <property type="entry name" value="Glyco_transf_4"/>
    <property type="match status" value="1"/>
</dbReference>
<organism evidence="3 4">
    <name type="scientific">Sphingobacterium paludis</name>
    <dbReference type="NCBI Taxonomy" id="1476465"/>
    <lineage>
        <taxon>Bacteria</taxon>
        <taxon>Pseudomonadati</taxon>
        <taxon>Bacteroidota</taxon>
        <taxon>Sphingobacteriia</taxon>
        <taxon>Sphingobacteriales</taxon>
        <taxon>Sphingobacteriaceae</taxon>
        <taxon>Sphingobacterium</taxon>
    </lineage>
</organism>
<reference evidence="3 4" key="1">
    <citation type="submission" date="2019-03" db="EMBL/GenBank/DDBJ databases">
        <title>Genomic Encyclopedia of Type Strains, Phase III (KMG-III): the genomes of soil and plant-associated and newly described type strains.</title>
        <authorList>
            <person name="Whitman W."/>
        </authorList>
    </citation>
    <scope>NUCLEOTIDE SEQUENCE [LARGE SCALE GENOMIC DNA]</scope>
    <source>
        <strain evidence="3 4">CGMCC 1.12801</strain>
    </source>
</reference>
<protein>
    <submittedName>
        <fullName evidence="3">Rhamnosyl/mannosyltransferase</fullName>
    </submittedName>
</protein>
<name>A0A4R7D0G7_9SPHI</name>
<dbReference type="RefSeq" id="WP_133640112.1">
    <property type="nucleotide sequence ID" value="NZ_SNZV01000004.1"/>
</dbReference>
<dbReference type="PANTHER" id="PTHR45947:SF3">
    <property type="entry name" value="SULFOQUINOVOSYL TRANSFERASE SQD2"/>
    <property type="match status" value="1"/>
</dbReference>
<evidence type="ECO:0000313" key="3">
    <source>
        <dbReference type="EMBL" id="TDS13797.1"/>
    </source>
</evidence>
<comment type="caution">
    <text evidence="3">The sequence shown here is derived from an EMBL/GenBank/DDBJ whole genome shotgun (WGS) entry which is preliminary data.</text>
</comment>
<dbReference type="Pfam" id="PF00534">
    <property type="entry name" value="Glycos_transf_1"/>
    <property type="match status" value="1"/>
</dbReference>
<feature type="domain" description="Glycosyl transferase family 1" evidence="1">
    <location>
        <begin position="183"/>
        <end position="347"/>
    </location>
</feature>
<dbReference type="InterPro" id="IPR028098">
    <property type="entry name" value="Glyco_trans_4-like_N"/>
</dbReference>
<dbReference type="EMBL" id="SNZV01000004">
    <property type="protein sequence ID" value="TDS13797.1"/>
    <property type="molecule type" value="Genomic_DNA"/>
</dbReference>
<evidence type="ECO:0000259" key="1">
    <source>
        <dbReference type="Pfam" id="PF00534"/>
    </source>
</evidence>
<feature type="domain" description="Glycosyltransferase subfamily 4-like N-terminal" evidence="2">
    <location>
        <begin position="14"/>
        <end position="154"/>
    </location>
</feature>
<gene>
    <name evidence="3" type="ORF">B0I21_104123</name>
</gene>
<evidence type="ECO:0000313" key="4">
    <source>
        <dbReference type="Proteomes" id="UP000294752"/>
    </source>
</evidence>
<dbReference type="OrthoDB" id="9811239at2"/>
<proteinExistence type="predicted"/>
<dbReference type="SUPFAM" id="SSF53756">
    <property type="entry name" value="UDP-Glycosyltransferase/glycogen phosphorylase"/>
    <property type="match status" value="1"/>
</dbReference>
<dbReference type="GO" id="GO:0016757">
    <property type="term" value="F:glycosyltransferase activity"/>
    <property type="evidence" value="ECO:0007669"/>
    <property type="project" value="UniProtKB-KW"/>
</dbReference>
<dbReference type="PANTHER" id="PTHR45947">
    <property type="entry name" value="SULFOQUINOVOSYL TRANSFERASE SQD2"/>
    <property type="match status" value="1"/>
</dbReference>